<dbReference type="Pfam" id="PF14360">
    <property type="entry name" value="PAP2_C"/>
    <property type="match status" value="1"/>
</dbReference>
<protein>
    <recommendedName>
        <fullName evidence="11">SAM domain-containing protein</fullName>
    </recommendedName>
</protein>
<dbReference type="GO" id="GO:0033188">
    <property type="term" value="F:sphingomyelin synthase activity"/>
    <property type="evidence" value="ECO:0007669"/>
    <property type="project" value="TreeGrafter"/>
</dbReference>
<keyword evidence="3" id="KW-0808">Transferase</keyword>
<dbReference type="InParanoid" id="H2YCU8"/>
<dbReference type="STRING" id="51511.ENSCSAVP00000003146"/>
<dbReference type="SMART" id="SM00454">
    <property type="entry name" value="SAM"/>
    <property type="match status" value="1"/>
</dbReference>
<keyword evidence="6 10" id="KW-1133">Transmembrane helix</keyword>
<dbReference type="CDD" id="cd09515">
    <property type="entry name" value="SAM_SGMS1-like"/>
    <property type="match status" value="1"/>
</dbReference>
<evidence type="ECO:0000256" key="9">
    <source>
        <dbReference type="ARBA" id="ARBA00049904"/>
    </source>
</evidence>
<comment type="subcellular location">
    <subcellularLocation>
        <location evidence="1">Membrane</location>
        <topology evidence="1">Multi-pass membrane protein</topology>
    </subcellularLocation>
</comment>
<dbReference type="InterPro" id="IPR045221">
    <property type="entry name" value="Sphingomyelin_synth-like"/>
</dbReference>
<evidence type="ECO:0000259" key="11">
    <source>
        <dbReference type="PROSITE" id="PS50105"/>
    </source>
</evidence>
<evidence type="ECO:0000256" key="7">
    <source>
        <dbReference type="ARBA" id="ARBA00023098"/>
    </source>
</evidence>
<reference evidence="12" key="3">
    <citation type="submission" date="2025-09" db="UniProtKB">
        <authorList>
            <consortium name="Ensembl"/>
        </authorList>
    </citation>
    <scope>IDENTIFICATION</scope>
</reference>
<dbReference type="AlphaFoldDB" id="H2YCU8"/>
<dbReference type="GeneTree" id="ENSGT00940000155540"/>
<keyword evidence="5" id="KW-0746">Sphingolipid metabolism</keyword>
<dbReference type="Proteomes" id="UP000007875">
    <property type="component" value="Unassembled WGS sequence"/>
</dbReference>
<evidence type="ECO:0000256" key="3">
    <source>
        <dbReference type="ARBA" id="ARBA00022679"/>
    </source>
</evidence>
<evidence type="ECO:0000256" key="5">
    <source>
        <dbReference type="ARBA" id="ARBA00022919"/>
    </source>
</evidence>
<evidence type="ECO:0000313" key="12">
    <source>
        <dbReference type="Ensembl" id="ENSCSAVP00000003146.1"/>
    </source>
</evidence>
<keyword evidence="8 10" id="KW-0472">Membrane</keyword>
<dbReference type="Pfam" id="PF00536">
    <property type="entry name" value="SAM_1"/>
    <property type="match status" value="1"/>
</dbReference>
<dbReference type="eggNOG" id="KOG3058">
    <property type="taxonomic scope" value="Eukaryota"/>
</dbReference>
<dbReference type="GO" id="GO:0047493">
    <property type="term" value="F:ceramide cholinephosphotransferase activity"/>
    <property type="evidence" value="ECO:0007669"/>
    <property type="project" value="TreeGrafter"/>
</dbReference>
<dbReference type="FunCoup" id="H2YCU8">
    <property type="interactions" value="3"/>
</dbReference>
<organism evidence="12 13">
    <name type="scientific">Ciona savignyi</name>
    <name type="common">Pacific transparent sea squirt</name>
    <dbReference type="NCBI Taxonomy" id="51511"/>
    <lineage>
        <taxon>Eukaryota</taxon>
        <taxon>Metazoa</taxon>
        <taxon>Chordata</taxon>
        <taxon>Tunicata</taxon>
        <taxon>Ascidiacea</taxon>
        <taxon>Phlebobranchia</taxon>
        <taxon>Cionidae</taxon>
        <taxon>Ciona</taxon>
    </lineage>
</organism>
<comment type="similarity">
    <text evidence="2">Belongs to the sphingomyelin synthase family.</text>
</comment>
<comment type="catalytic activity">
    <reaction evidence="9">
        <text>an N-acylsphing-4-enine + a 1,2-diacyl-sn-glycero-3-phosphoethanolamine = an N-acylsphing-4-enine 1-phosphoethanolamine + a 1,2-diacyl-sn-glycerol</text>
        <dbReference type="Rhea" id="RHEA:36079"/>
        <dbReference type="ChEBI" id="CHEBI:17815"/>
        <dbReference type="ChEBI" id="CHEBI:52639"/>
        <dbReference type="ChEBI" id="CHEBI:64612"/>
        <dbReference type="ChEBI" id="CHEBI:73203"/>
    </reaction>
    <physiologicalReaction direction="left-to-right" evidence="9">
        <dbReference type="Rhea" id="RHEA:36080"/>
    </physiologicalReaction>
</comment>
<keyword evidence="13" id="KW-1185">Reference proteome</keyword>
<evidence type="ECO:0000313" key="13">
    <source>
        <dbReference type="Proteomes" id="UP000007875"/>
    </source>
</evidence>
<accession>H2YCU8</accession>
<dbReference type="PANTHER" id="PTHR21290:SF25">
    <property type="entry name" value="SPHINGOMYELIN SYNTHASE-RELATED PROTEIN 1"/>
    <property type="match status" value="1"/>
</dbReference>
<evidence type="ECO:0000256" key="10">
    <source>
        <dbReference type="SAM" id="Phobius"/>
    </source>
</evidence>
<evidence type="ECO:0000256" key="1">
    <source>
        <dbReference type="ARBA" id="ARBA00004141"/>
    </source>
</evidence>
<dbReference type="Ensembl" id="ENSCSAVT00000003194.1">
    <property type="protein sequence ID" value="ENSCSAVP00000003146.1"/>
    <property type="gene ID" value="ENSCSAVG00000001868.1"/>
</dbReference>
<keyword evidence="7" id="KW-0443">Lipid metabolism</keyword>
<evidence type="ECO:0000256" key="2">
    <source>
        <dbReference type="ARBA" id="ARBA00005441"/>
    </source>
</evidence>
<keyword evidence="4 10" id="KW-0812">Transmembrane</keyword>
<evidence type="ECO:0000256" key="8">
    <source>
        <dbReference type="ARBA" id="ARBA00023136"/>
    </source>
</evidence>
<feature type="transmembrane region" description="Helical" evidence="10">
    <location>
        <begin position="146"/>
        <end position="167"/>
    </location>
</feature>
<dbReference type="PANTHER" id="PTHR21290">
    <property type="entry name" value="SPHINGOMYELIN SYNTHETASE"/>
    <property type="match status" value="1"/>
</dbReference>
<sequence>KVMFIHDWGCSEVEQWLISEGFEKYSDLICNEHEVDGEVLLSLNENDLRKPPLQLTKLSDIKKLWRSLKLLQQKSKIECSALKGAFYSLPFTGPATHKNGMYNNSNNNHGKTIDYDSDNLMLDSDMEEPIILRNKGVNFLPELNKLFVSFMYATFVSWVTAYMMVLVHERVPDKQKYPPLPDIFLDNVPLIPYAFQLAEFCGLFLATMWLLILIFHKHRWRYCIYIFSNINLMISPRLISVDNISKVQASMYNSSWERLVRATEIMVGCGMTLTGVHTCGDYMFSGHTAYLTLFNHLITEYTPTKFYRLHTLSWVLNLFGIFFVLAAHEHYSIDVVIAFYITSRIFLYYHMLANTRCYWHSKRVKIWFPLLSYFECNVPGKVPNEYEWPIQLKNLRKRFTL</sequence>
<dbReference type="GO" id="GO:0005886">
    <property type="term" value="C:plasma membrane"/>
    <property type="evidence" value="ECO:0007669"/>
    <property type="project" value="TreeGrafter"/>
</dbReference>
<dbReference type="GO" id="GO:0005789">
    <property type="term" value="C:endoplasmic reticulum membrane"/>
    <property type="evidence" value="ECO:0007669"/>
    <property type="project" value="TreeGrafter"/>
</dbReference>
<name>H2YCU8_CIOSA</name>
<dbReference type="Gene3D" id="1.10.150.50">
    <property type="entry name" value="Transcription Factor, Ets-1"/>
    <property type="match status" value="1"/>
</dbReference>
<dbReference type="OMA" id="YGDIWAK"/>
<evidence type="ECO:0000256" key="4">
    <source>
        <dbReference type="ARBA" id="ARBA00022692"/>
    </source>
</evidence>
<dbReference type="InterPro" id="IPR001660">
    <property type="entry name" value="SAM"/>
</dbReference>
<dbReference type="InterPro" id="IPR025749">
    <property type="entry name" value="Sphingomyelin_synth-like_dom"/>
</dbReference>
<reference evidence="12" key="2">
    <citation type="submission" date="2025-08" db="UniProtKB">
        <authorList>
            <consortium name="Ensembl"/>
        </authorList>
    </citation>
    <scope>IDENTIFICATION</scope>
</reference>
<dbReference type="GO" id="GO:0000139">
    <property type="term" value="C:Golgi membrane"/>
    <property type="evidence" value="ECO:0007669"/>
    <property type="project" value="TreeGrafter"/>
</dbReference>
<dbReference type="InterPro" id="IPR013761">
    <property type="entry name" value="SAM/pointed_sf"/>
</dbReference>
<proteinExistence type="inferred from homology"/>
<dbReference type="HOGENOM" id="CLU_027104_1_1_1"/>
<feature type="transmembrane region" description="Helical" evidence="10">
    <location>
        <begin position="306"/>
        <end position="327"/>
    </location>
</feature>
<reference evidence="13" key="1">
    <citation type="submission" date="2003-08" db="EMBL/GenBank/DDBJ databases">
        <authorList>
            <person name="Birren B."/>
            <person name="Nusbaum C."/>
            <person name="Abebe A."/>
            <person name="Abouelleil A."/>
            <person name="Adekoya E."/>
            <person name="Ait-zahra M."/>
            <person name="Allen N."/>
            <person name="Allen T."/>
            <person name="An P."/>
            <person name="Anderson M."/>
            <person name="Anderson S."/>
            <person name="Arachchi H."/>
            <person name="Armbruster J."/>
            <person name="Bachantsang P."/>
            <person name="Baldwin J."/>
            <person name="Barry A."/>
            <person name="Bayul T."/>
            <person name="Blitshsteyn B."/>
            <person name="Bloom T."/>
            <person name="Blye J."/>
            <person name="Boguslavskiy L."/>
            <person name="Borowsky M."/>
            <person name="Boukhgalter B."/>
            <person name="Brunache A."/>
            <person name="Butler J."/>
            <person name="Calixte N."/>
            <person name="Calvo S."/>
            <person name="Camarata J."/>
            <person name="Campo K."/>
            <person name="Chang J."/>
            <person name="Cheshatsang Y."/>
            <person name="Citroen M."/>
            <person name="Collymore A."/>
            <person name="Considine T."/>
            <person name="Cook A."/>
            <person name="Cooke P."/>
            <person name="Corum B."/>
            <person name="Cuomo C."/>
            <person name="David R."/>
            <person name="Dawoe T."/>
            <person name="Degray S."/>
            <person name="Dodge S."/>
            <person name="Dooley K."/>
            <person name="Dorje P."/>
            <person name="Dorjee K."/>
            <person name="Dorris L."/>
            <person name="Duffey N."/>
            <person name="Dupes A."/>
            <person name="Elkins T."/>
            <person name="Engels R."/>
            <person name="Erickson J."/>
            <person name="Farina A."/>
            <person name="Faro S."/>
            <person name="Ferreira P."/>
            <person name="Fischer H."/>
            <person name="Fitzgerald M."/>
            <person name="Foley K."/>
            <person name="Gage D."/>
            <person name="Galagan J."/>
            <person name="Gearin G."/>
            <person name="Gnerre S."/>
            <person name="Gnirke A."/>
            <person name="Goyette A."/>
            <person name="Graham J."/>
            <person name="Grandbois E."/>
            <person name="Gyaltsen K."/>
            <person name="Hafez N."/>
            <person name="Hagopian D."/>
            <person name="Hagos B."/>
            <person name="Hall J."/>
            <person name="Hatcher B."/>
            <person name="Heller A."/>
            <person name="Higgins H."/>
            <person name="Honan T."/>
            <person name="Horn A."/>
            <person name="Houde N."/>
            <person name="Hughes L."/>
            <person name="Hulme W."/>
            <person name="Husby E."/>
            <person name="Iliev I."/>
            <person name="Jaffe D."/>
            <person name="Jones C."/>
            <person name="Kamal M."/>
            <person name="Kamat A."/>
            <person name="Kamvysselis M."/>
            <person name="Karlsson E."/>
            <person name="Kells C."/>
            <person name="Kieu A."/>
            <person name="Kisner P."/>
            <person name="Kodira C."/>
            <person name="Kulbokas E."/>
            <person name="Labutti K."/>
            <person name="Lama D."/>
            <person name="Landers T."/>
            <person name="Leger J."/>
            <person name="Levine S."/>
            <person name="Lewis D."/>
            <person name="Lewis T."/>
            <person name="Lindblad-toh K."/>
            <person name="Liu X."/>
            <person name="Lokyitsang T."/>
            <person name="Lokyitsang Y."/>
            <person name="Lucien O."/>
            <person name="Lui A."/>
            <person name="Ma L.J."/>
            <person name="Mabbitt R."/>
            <person name="Macdonald J."/>
            <person name="Maclean C."/>
            <person name="Major J."/>
            <person name="Manning J."/>
            <person name="Marabella R."/>
            <person name="Maru K."/>
            <person name="Matthews C."/>
            <person name="Mauceli E."/>
            <person name="Mccarthy M."/>
            <person name="Mcdonough S."/>
            <person name="Mcghee T."/>
            <person name="Meldrim J."/>
            <person name="Meneus L."/>
            <person name="Mesirov J."/>
            <person name="Mihalev A."/>
            <person name="Mihova T."/>
            <person name="Mikkelsen T."/>
            <person name="Mlenga V."/>
            <person name="Moru K."/>
            <person name="Mozes J."/>
            <person name="Mulrain L."/>
            <person name="Munson G."/>
            <person name="Naylor J."/>
            <person name="Newes C."/>
            <person name="Nguyen C."/>
            <person name="Nguyen N."/>
            <person name="Nguyen T."/>
            <person name="Nicol R."/>
            <person name="Nielsen C."/>
            <person name="Nizzari M."/>
            <person name="Norbu C."/>
            <person name="Norbu N."/>
            <person name="O'donnell P."/>
            <person name="Okoawo O."/>
            <person name="O'leary S."/>
            <person name="Omotosho B."/>
            <person name="O'neill K."/>
            <person name="Osman S."/>
            <person name="Parker S."/>
            <person name="Perrin D."/>
            <person name="Phunkhang P."/>
            <person name="Piqani B."/>
            <person name="Purcell S."/>
            <person name="Rachupka T."/>
            <person name="Ramasamy U."/>
            <person name="Rameau R."/>
            <person name="Ray V."/>
            <person name="Raymond C."/>
            <person name="Retta R."/>
            <person name="Richardson S."/>
            <person name="Rise C."/>
            <person name="Rodriguez J."/>
            <person name="Rogers J."/>
            <person name="Rogov P."/>
            <person name="Rutman M."/>
            <person name="Schupbach R."/>
            <person name="Seaman C."/>
            <person name="Settipalli S."/>
            <person name="Sharpe T."/>
            <person name="Sheridan J."/>
            <person name="Sherpa N."/>
            <person name="Shi J."/>
            <person name="Smirnov S."/>
            <person name="Smith C."/>
            <person name="Sougnez C."/>
            <person name="Spencer B."/>
            <person name="Stalker J."/>
            <person name="Stange-thomann N."/>
            <person name="Stavropoulos S."/>
            <person name="Stetson K."/>
            <person name="Stone C."/>
            <person name="Stone S."/>
            <person name="Stubbs M."/>
            <person name="Talamas J."/>
            <person name="Tchuinga P."/>
            <person name="Tenzing P."/>
            <person name="Tesfaye S."/>
            <person name="Theodore J."/>
            <person name="Thoulutsang Y."/>
            <person name="Topham K."/>
            <person name="Towey S."/>
            <person name="Tsamla T."/>
            <person name="Tsomo N."/>
            <person name="Vallee D."/>
            <person name="Vassiliev H."/>
            <person name="Venkataraman V."/>
            <person name="Vinson J."/>
            <person name="Vo A."/>
            <person name="Wade C."/>
            <person name="Wang S."/>
            <person name="Wangchuk T."/>
            <person name="Wangdi T."/>
            <person name="Whittaker C."/>
            <person name="Wilkinson J."/>
            <person name="Wu Y."/>
            <person name="Wyman D."/>
            <person name="Yadav S."/>
            <person name="Yang S."/>
            <person name="Yang X."/>
            <person name="Yeager S."/>
            <person name="Yee E."/>
            <person name="Young G."/>
            <person name="Zainoun J."/>
            <person name="Zembeck L."/>
            <person name="Zimmer A."/>
            <person name="Zody M."/>
            <person name="Lander E."/>
        </authorList>
    </citation>
    <scope>NUCLEOTIDE SEQUENCE [LARGE SCALE GENOMIC DNA]</scope>
</reference>
<dbReference type="SUPFAM" id="SSF47769">
    <property type="entry name" value="SAM/Pointed domain"/>
    <property type="match status" value="1"/>
</dbReference>
<feature type="transmembrane region" description="Helical" evidence="10">
    <location>
        <begin position="333"/>
        <end position="353"/>
    </location>
</feature>
<dbReference type="PROSITE" id="PS50105">
    <property type="entry name" value="SAM_DOMAIN"/>
    <property type="match status" value="1"/>
</dbReference>
<feature type="domain" description="SAM" evidence="11">
    <location>
        <begin position="8"/>
        <end position="74"/>
    </location>
</feature>
<evidence type="ECO:0000256" key="6">
    <source>
        <dbReference type="ARBA" id="ARBA00022989"/>
    </source>
</evidence>
<dbReference type="GO" id="GO:0046513">
    <property type="term" value="P:ceramide biosynthetic process"/>
    <property type="evidence" value="ECO:0007669"/>
    <property type="project" value="TreeGrafter"/>
</dbReference>
<feature type="transmembrane region" description="Helical" evidence="10">
    <location>
        <begin position="193"/>
        <end position="215"/>
    </location>
</feature>